<dbReference type="Pfam" id="PF24517">
    <property type="entry name" value="CBM96"/>
    <property type="match status" value="1"/>
</dbReference>
<feature type="chain" id="PRO_5003614812" description="Carbohydrate-binding module family 96 domain-containing protein" evidence="4">
    <location>
        <begin position="30"/>
        <end position="669"/>
    </location>
</feature>
<gene>
    <name evidence="6" type="ordered locus">COCOR_01825</name>
</gene>
<evidence type="ECO:0000259" key="5">
    <source>
        <dbReference type="Pfam" id="PF24517"/>
    </source>
</evidence>
<accession>H8MET6</accession>
<dbReference type="GO" id="GO:0005576">
    <property type="term" value="C:extracellular region"/>
    <property type="evidence" value="ECO:0007669"/>
    <property type="project" value="UniProtKB-SubCell"/>
</dbReference>
<dbReference type="HOGENOM" id="CLU_425023_0_0_7"/>
<dbReference type="RefSeq" id="WP_014394671.1">
    <property type="nucleotide sequence ID" value="NC_017030.1"/>
</dbReference>
<dbReference type="AlphaFoldDB" id="H8MET6"/>
<dbReference type="eggNOG" id="COG1409">
    <property type="taxonomic scope" value="Bacteria"/>
</dbReference>
<dbReference type="EMBL" id="CP003389">
    <property type="protein sequence ID" value="AFE04315.1"/>
    <property type="molecule type" value="Genomic_DNA"/>
</dbReference>
<sequence>MSGKKMWRRMRMSAGWMAGLMLLTHCGGAEESVKDGDTAQETAELDACEAVVQVENLRVVVTEDTYASATAPTATHGGLDRVVVDANPQSEGFLKFNVPQALLQGGVIVRAKLQLNAVDGSSDGPALYQTGTDWSEASLNWNNRPGHASGALLGDQGSIITHQLVEYDVTSVVMEPGTFGFVLVPTSGDGTDFRSSESTGTTLVPRLDLTVAKSVCTRKGTGGDVAWTRVRGGEGFQSFPTRAGGMDAAADGSFVTLAAYNEQGNFGGQTFTSANSFVIAKYAADGSHQWSRAYVPFTPSARLHANAVTLTPLGNILVVGNYNGAPDLGAGPLPPVEDEDDVGLFIAKYSPNGDFVWAHGFAPTGSAQLSQRYVNASRVTSDANGSLLVTGGFVGELNLGGETFVSGTTDSQESLFLAKFSWEGNPLWSLAVPAGTSDLYYDSVSAEDVLTDANGRVFVTGVAGTGRMGATAPSTPFIAAYSPEGALLWSRAFNGATGSLGGLALRPDGSLAFAGAFSGSFSFAGATFTSVPGNSGPSSDAIVGALSASGGDLWVRKHGTGRDESFLDLGVDTAGNITVRAMSNGLFDLGGGPLGHPAEGRHFVARFSASGAHLWSRVMDPDLSMSDMEVLPDGSTLLEGTFRNPVTLNSQEYVAPGGAAELLFLRLTP</sequence>
<keyword evidence="2" id="KW-0964">Secreted</keyword>
<evidence type="ECO:0000313" key="7">
    <source>
        <dbReference type="Proteomes" id="UP000007587"/>
    </source>
</evidence>
<evidence type="ECO:0000313" key="6">
    <source>
        <dbReference type="EMBL" id="AFE04315.1"/>
    </source>
</evidence>
<evidence type="ECO:0000256" key="3">
    <source>
        <dbReference type="ARBA" id="ARBA00022729"/>
    </source>
</evidence>
<dbReference type="PANTHER" id="PTHR35580">
    <property type="entry name" value="CELL SURFACE GLYCOPROTEIN (S-LAYER PROTEIN)-LIKE PROTEIN"/>
    <property type="match status" value="1"/>
</dbReference>
<dbReference type="InterPro" id="IPR055372">
    <property type="entry name" value="CBM96"/>
</dbReference>
<dbReference type="SUPFAM" id="SSF101898">
    <property type="entry name" value="NHL repeat"/>
    <property type="match status" value="1"/>
</dbReference>
<dbReference type="NCBIfam" id="NF033679">
    <property type="entry name" value="DNRLRE_dom"/>
    <property type="match status" value="1"/>
</dbReference>
<evidence type="ECO:0000256" key="4">
    <source>
        <dbReference type="SAM" id="SignalP"/>
    </source>
</evidence>
<feature type="domain" description="Carbohydrate-binding module family 96" evidence="5">
    <location>
        <begin position="61"/>
        <end position="200"/>
    </location>
</feature>
<comment type="subcellular location">
    <subcellularLocation>
        <location evidence="1">Secreted</location>
    </subcellularLocation>
</comment>
<protein>
    <recommendedName>
        <fullName evidence="5">Carbohydrate-binding module family 96 domain-containing protein</fullName>
    </recommendedName>
</protein>
<dbReference type="Proteomes" id="UP000007587">
    <property type="component" value="Chromosome"/>
</dbReference>
<proteinExistence type="predicted"/>
<reference evidence="7" key="2">
    <citation type="submission" date="2012-03" db="EMBL/GenBank/DDBJ databases">
        <title>Genome sequence of the fruiting myxobacterium Corallococcus coralloides DSM 2259.</title>
        <authorList>
            <person name="Huntley S."/>
            <person name="Zhang Y."/>
            <person name="Treuner-Lange A."/>
            <person name="Sensen C.W."/>
            <person name="Sogaard-Andersen L."/>
        </authorList>
    </citation>
    <scope>NUCLEOTIDE SEQUENCE [LARGE SCALE GENOMIC DNA]</scope>
    <source>
        <strain evidence="7">ATCC 25202 / DSM 2259 / NBRC 100086 / M2</strain>
    </source>
</reference>
<reference evidence="6 7" key="1">
    <citation type="journal article" date="2012" name="J. Bacteriol.">
        <title>Complete Genome Sequence of the Fruiting Myxobacterium Corallococcus coralloides DSM 2259.</title>
        <authorList>
            <person name="Huntley S."/>
            <person name="Zhang Y."/>
            <person name="Treuner-Lange A."/>
            <person name="Kneip S."/>
            <person name="Sensen C.W."/>
            <person name="Sogaard-Andersen L."/>
        </authorList>
    </citation>
    <scope>NUCLEOTIDE SEQUENCE [LARGE SCALE GENOMIC DNA]</scope>
    <source>
        <strain evidence="7">ATCC 25202 / DSM 2259 / NBRC 100086 / M2</strain>
    </source>
</reference>
<dbReference type="InParanoid" id="H8MET6"/>
<keyword evidence="7" id="KW-1185">Reference proteome</keyword>
<organism evidence="6 7">
    <name type="scientific">Corallococcus coralloides (strain ATCC 25202 / DSM 2259 / NBRC 100086 / M2)</name>
    <name type="common">Myxococcus coralloides</name>
    <dbReference type="NCBI Taxonomy" id="1144275"/>
    <lineage>
        <taxon>Bacteria</taxon>
        <taxon>Pseudomonadati</taxon>
        <taxon>Myxococcota</taxon>
        <taxon>Myxococcia</taxon>
        <taxon>Myxococcales</taxon>
        <taxon>Cystobacterineae</taxon>
        <taxon>Myxococcaceae</taxon>
        <taxon>Corallococcus</taxon>
    </lineage>
</organism>
<evidence type="ECO:0000256" key="1">
    <source>
        <dbReference type="ARBA" id="ARBA00004613"/>
    </source>
</evidence>
<keyword evidence="3 4" id="KW-0732">Signal</keyword>
<evidence type="ECO:0000256" key="2">
    <source>
        <dbReference type="ARBA" id="ARBA00022525"/>
    </source>
</evidence>
<feature type="signal peptide" evidence="4">
    <location>
        <begin position="1"/>
        <end position="29"/>
    </location>
</feature>
<name>H8MET6_CORCM</name>
<dbReference type="eggNOG" id="COG1520">
    <property type="taxonomic scope" value="Bacteria"/>
</dbReference>
<dbReference type="KEGG" id="ccx:COCOR_01825"/>
<dbReference type="PANTHER" id="PTHR35580:SF1">
    <property type="entry name" value="PHYTASE-LIKE DOMAIN-CONTAINING PROTEIN"/>
    <property type="match status" value="1"/>
</dbReference>
<dbReference type="InterPro" id="IPR052918">
    <property type="entry name" value="Motility_Chemotaxis_Reg"/>
</dbReference>
<dbReference type="STRING" id="1144275.COCOR_01825"/>
<dbReference type="OrthoDB" id="5525679at2"/>